<evidence type="ECO:0000259" key="6">
    <source>
        <dbReference type="PROSITE" id="PS50157"/>
    </source>
</evidence>
<feature type="compositionally biased region" description="Polar residues" evidence="5">
    <location>
        <begin position="266"/>
        <end position="280"/>
    </location>
</feature>
<keyword evidence="2 4" id="KW-0863">Zinc-finger</keyword>
<dbReference type="GO" id="GO:0008270">
    <property type="term" value="F:zinc ion binding"/>
    <property type="evidence" value="ECO:0007669"/>
    <property type="project" value="UniProtKB-KW"/>
</dbReference>
<keyword evidence="1" id="KW-0479">Metal-binding</keyword>
<evidence type="ECO:0000256" key="1">
    <source>
        <dbReference type="ARBA" id="ARBA00022723"/>
    </source>
</evidence>
<dbReference type="PROSITE" id="PS50157">
    <property type="entry name" value="ZINC_FINGER_C2H2_2"/>
    <property type="match status" value="1"/>
</dbReference>
<reference evidence="7" key="1">
    <citation type="submission" date="2020-03" db="EMBL/GenBank/DDBJ databases">
        <authorList>
            <person name="He L."/>
        </authorList>
    </citation>
    <scope>NUCLEOTIDE SEQUENCE</scope>
    <source>
        <strain evidence="7">CkLH20</strain>
    </source>
</reference>
<dbReference type="Pfam" id="PF00628">
    <property type="entry name" value="PHD"/>
    <property type="match status" value="1"/>
</dbReference>
<dbReference type="InterPro" id="IPR058925">
    <property type="entry name" value="zf-C2H2_AcuF"/>
</dbReference>
<gene>
    <name evidence="7" type="ORF">CkaCkLH20_11014</name>
</gene>
<dbReference type="OrthoDB" id="20872at2759"/>
<reference evidence="7" key="2">
    <citation type="submission" date="2020-11" db="EMBL/GenBank/DDBJ databases">
        <title>Whole genome sequencing of Colletotrichum sp.</title>
        <authorList>
            <person name="Li H."/>
        </authorList>
    </citation>
    <scope>NUCLEOTIDE SEQUENCE</scope>
    <source>
        <strain evidence="7">CkLH20</strain>
    </source>
</reference>
<evidence type="ECO:0000313" key="8">
    <source>
        <dbReference type="Proteomes" id="UP000781932"/>
    </source>
</evidence>
<dbReference type="PANTHER" id="PTHR35391:SF5">
    <property type="entry name" value="DUF6590 DOMAIN-CONTAINING PROTEIN"/>
    <property type="match status" value="1"/>
</dbReference>
<feature type="compositionally biased region" description="Polar residues" evidence="5">
    <location>
        <begin position="295"/>
        <end position="316"/>
    </location>
</feature>
<sequence length="600" mass="67639">MRTDIECLIDLDSVIKCPFVDARKAKRIEFQADEPKSWTPFRLYSDRIGHRFPGARLELVQRLAEANWSRFQRIQSDKEKNISESRKTGIEMEEGVAFENDAVPATEKGSSFHDSGLGTSLATGSAYAETTMSYRQESIDHSIKIPPLTPEAKRGKPFECLACGKQVKIANNSLWKKHLFNDLKPWICHDVSCRYGTEPFESREDWIQHLALEHELAGQWHSIECPLCLDSTGHGKVRILKHLSSHFEEISLSSLPAGVESDCDSESYSASTISKGSRSESLPEPDHAIEEHVNRSPSETAETQPQQTGLHSESGYQLGQQDIESDAPLPYYPGFNAHNGLETVGHPRGGEDLFVDEKTKDYTPKTEEPLASIQSQLGNLTYLAESTTRNTKDAPTRLQPAPGIKPLPEVELPSMQHFPSIVYNCEGCGRSYDQTNDLLSHKRDCGILRVTMIEPTQEEPYIIKCICDFTDDDGNTIYCDKCDTWQHIECFYPDAREEALREDFEHWCADCKPRPLDRQRAMNRVKSLLSSKTGSGLRAEEPPASRMHRQGEEVEVDSAESPSVQRLTPFIFQCDECGVSFDQVHKLKYVLHTPEIATKC</sequence>
<evidence type="ECO:0000256" key="3">
    <source>
        <dbReference type="ARBA" id="ARBA00022833"/>
    </source>
</evidence>
<dbReference type="InterPro" id="IPR013087">
    <property type="entry name" value="Znf_C2H2_type"/>
</dbReference>
<feature type="region of interest" description="Disordered" evidence="5">
    <location>
        <begin position="292"/>
        <end position="316"/>
    </location>
</feature>
<dbReference type="GeneID" id="62166802"/>
<keyword evidence="3" id="KW-0862">Zinc</keyword>
<dbReference type="EMBL" id="JAATWM020000045">
    <property type="protein sequence ID" value="KAF9871367.1"/>
    <property type="molecule type" value="Genomic_DNA"/>
</dbReference>
<evidence type="ECO:0000256" key="2">
    <source>
        <dbReference type="ARBA" id="ARBA00022771"/>
    </source>
</evidence>
<organism evidence="7 8">
    <name type="scientific">Colletotrichum karsti</name>
    <dbReference type="NCBI Taxonomy" id="1095194"/>
    <lineage>
        <taxon>Eukaryota</taxon>
        <taxon>Fungi</taxon>
        <taxon>Dikarya</taxon>
        <taxon>Ascomycota</taxon>
        <taxon>Pezizomycotina</taxon>
        <taxon>Sordariomycetes</taxon>
        <taxon>Hypocreomycetidae</taxon>
        <taxon>Glomerellales</taxon>
        <taxon>Glomerellaceae</taxon>
        <taxon>Colletotrichum</taxon>
        <taxon>Colletotrichum boninense species complex</taxon>
    </lineage>
</organism>
<dbReference type="SUPFAM" id="SSF57903">
    <property type="entry name" value="FYVE/PHD zinc finger"/>
    <property type="match status" value="1"/>
</dbReference>
<dbReference type="InterPro" id="IPR013083">
    <property type="entry name" value="Znf_RING/FYVE/PHD"/>
</dbReference>
<dbReference type="AlphaFoldDB" id="A0A9P6LGE9"/>
<dbReference type="Pfam" id="PF26082">
    <property type="entry name" value="zf-C2H2_AcuF"/>
    <property type="match status" value="1"/>
</dbReference>
<name>A0A9P6LGE9_9PEZI</name>
<dbReference type="Gene3D" id="3.30.40.10">
    <property type="entry name" value="Zinc/RING finger domain, C3HC4 (zinc finger)"/>
    <property type="match status" value="1"/>
</dbReference>
<dbReference type="InterPro" id="IPR019787">
    <property type="entry name" value="Znf_PHD-finger"/>
</dbReference>
<feature type="region of interest" description="Disordered" evidence="5">
    <location>
        <begin position="530"/>
        <end position="561"/>
    </location>
</feature>
<feature type="domain" description="C2H2-type" evidence="6">
    <location>
        <begin position="423"/>
        <end position="443"/>
    </location>
</feature>
<evidence type="ECO:0000256" key="4">
    <source>
        <dbReference type="PROSITE-ProRule" id="PRU00042"/>
    </source>
</evidence>
<keyword evidence="8" id="KW-1185">Reference proteome</keyword>
<dbReference type="PANTHER" id="PTHR35391">
    <property type="entry name" value="C2H2-TYPE DOMAIN-CONTAINING PROTEIN-RELATED"/>
    <property type="match status" value="1"/>
</dbReference>
<comment type="caution">
    <text evidence="7">The sequence shown here is derived from an EMBL/GenBank/DDBJ whole genome shotgun (WGS) entry which is preliminary data.</text>
</comment>
<feature type="region of interest" description="Disordered" evidence="5">
    <location>
        <begin position="266"/>
        <end position="285"/>
    </location>
</feature>
<evidence type="ECO:0000313" key="7">
    <source>
        <dbReference type="EMBL" id="KAF9871367.1"/>
    </source>
</evidence>
<accession>A0A9P6LGE9</accession>
<protein>
    <recommendedName>
        <fullName evidence="6">C2H2-type domain-containing protein</fullName>
    </recommendedName>
</protein>
<dbReference type="InterPro" id="IPR011011">
    <property type="entry name" value="Znf_FYVE_PHD"/>
</dbReference>
<dbReference type="Proteomes" id="UP000781932">
    <property type="component" value="Unassembled WGS sequence"/>
</dbReference>
<proteinExistence type="predicted"/>
<dbReference type="InterPro" id="IPR001965">
    <property type="entry name" value="Znf_PHD"/>
</dbReference>
<dbReference type="SMART" id="SM00249">
    <property type="entry name" value="PHD"/>
    <property type="match status" value="1"/>
</dbReference>
<dbReference type="RefSeq" id="XP_038740828.1">
    <property type="nucleotide sequence ID" value="XM_038893728.1"/>
</dbReference>
<evidence type="ECO:0000256" key="5">
    <source>
        <dbReference type="SAM" id="MobiDB-lite"/>
    </source>
</evidence>